<name>A0ABN5JB89_FUSMR</name>
<dbReference type="Proteomes" id="UP000240258">
    <property type="component" value="Chromosome"/>
</dbReference>
<dbReference type="GeneID" id="62763858"/>
<proteinExistence type="predicted"/>
<organism evidence="1 2">
    <name type="scientific">Fusobacterium mortiferum ATCC 9817</name>
    <dbReference type="NCBI Taxonomy" id="469616"/>
    <lineage>
        <taxon>Bacteria</taxon>
        <taxon>Fusobacteriati</taxon>
        <taxon>Fusobacteriota</taxon>
        <taxon>Fusobacteriia</taxon>
        <taxon>Fusobacteriales</taxon>
        <taxon>Fusobacteriaceae</taxon>
        <taxon>Fusobacterium</taxon>
    </lineage>
</organism>
<evidence type="ECO:0000313" key="1">
    <source>
        <dbReference type="EMBL" id="AVQ19400.1"/>
    </source>
</evidence>
<dbReference type="RefSeq" id="WP_106991844.1">
    <property type="nucleotide sequence ID" value="NZ_CP028102.1"/>
</dbReference>
<dbReference type="EMBL" id="CP028102">
    <property type="protein sequence ID" value="AVQ19400.1"/>
    <property type="molecule type" value="Genomic_DNA"/>
</dbReference>
<reference evidence="2" key="1">
    <citation type="journal article" date="2018" name="MSphere">
        <title>Fusobacterium Genomics Using MinION and Illumina Sequencing Enables Genome Completion and Correction.</title>
        <authorList>
            <person name="Todd S.M."/>
            <person name="Settlage R.E."/>
            <person name="Lahmers K.K."/>
            <person name="Slade D.J."/>
        </authorList>
    </citation>
    <scope>NUCLEOTIDE SEQUENCE [LARGE SCALE GENOMIC DNA]</scope>
    <source>
        <strain evidence="2">ATCC 9817</strain>
    </source>
</reference>
<evidence type="ECO:0000313" key="2">
    <source>
        <dbReference type="Proteomes" id="UP000240258"/>
    </source>
</evidence>
<keyword evidence="2" id="KW-1185">Reference proteome</keyword>
<gene>
    <name evidence="1" type="ORF">C4N19_09970</name>
</gene>
<accession>A0ABN5JB89</accession>
<sequence>MERILKIVIDLLRGATYDLETKFTQADSQSHYLQIDFRDTSLNFSGVSMKVNFIRSDGVAVTTSKASVTSSNKVQIPTNALAKFGELGIEIILIKGDSILTVNKLIRVTVIKTLAGEGIDLEIGDSFLNEINQLTVNLSKVLTGEGDKQIERVRATGNEVVKQVESILGNNPEGGNAAAVGGLSRAGIETLIDNVVGKVEDGKFPLTSAEVGKVYEAVNGKKYKCIKAYSGSSLSTPNANFIEMSLNNHADRLDNLFTYNDSTFNIGNIKFLFSSFKTTENGNVIIKIDNPNFKSVLFCDCRSDFYRTYPNNLPVLDYYGDSNLRFYIPSDFPIGNNIHYMIIGTI</sequence>
<protein>
    <recommendedName>
        <fullName evidence="3">BppU N-terminal domain-containing protein</fullName>
    </recommendedName>
</protein>
<evidence type="ECO:0008006" key="3">
    <source>
        <dbReference type="Google" id="ProtNLM"/>
    </source>
</evidence>